<sequence>MSFTHLHLHTEYSLLDGACRISSLADRLKALGMDSCAITDHGVLYGAIDFYNAMKDAGIKPIIGCEAYVCRDRTDKSMTGRENSHLILLCENNTGYQNLMYLISEGFLTGYYYRPRIDYNLIREHHEGLICLSACLSGDLPKMLLNGQDESAHAYVREMQEIFGEKNFYIEIMDHNLREEKTVLPRLISLAREMNVPLVATNDCHYLEKKDAHAQEVLMCIQTGKTLADDQRMRMETEELYVKSEEEMRALFRQVPDAIDRTQEIVERCNVEFEFGVTRLPHYPVPEGETAKSMLRRLCGEGMKKLYPDAKEGDEPYQRLEYELSTIEHMGYVDYFLIVWDFIHYAKSHGIMVGPGRGSGAGSIVAYTLGITMLDPLKYQLLFERFLNPERVSMPDIDVDFCYERRQEVIDYVARKYGSDHVSQIITFGTMAAKGVVRDVGRVLGMSYQETDAVAKAIPFDLGMTLNKALKISPVLREMYDNQPKVRELIDTALTLEGMPRHASTHAAGVLITGKPVVEFVPLQRNDEVITTQYPMGTIERLGLLKMDFLGLRTLTVIRDTLDMMRETGKDMKPEDIPLDDPAVYEMISRGDTDGVFQMEGAGMTGFLTNMKPSCFEDIIAAISLYRPGPMESIPRYIAGKANPASVKYKTEKLRPILDVTYGCMVYQEQVMQIVRDLAGYSYGRSDLVRRAMAKKKHKVMEEERQIFVHGLTDKDGNVTVPGCVRNGVPENVANEIYDEMIAFASYAFNKSHAAAYGVVAMQTAWLKRYYPVQFMAAMLNSVYGNTGKIAGYIQYCRGRDISVLPPNVNRSRWKFTVDRDAEGKAAILFGLGAIKSVGENAVNAIIRERESAGPFRDIFDFCRRIDTAECNKRVTESLIKAGAFDGFGANRPQMLAVYEAAMDANQAQKKKNVSGQVSLFDMFGGGEEQPMFDAELRLPDIPDCPAKAKLKMEKDAAGVYMTGHPLDDYREKLKKLTYTAAEITEPEEEAETPDLDGMFVDLGGILTEVKEKATKKGDYMAFVTLEDMTGQIECLVFPRVFEKYRLLLNTDEAVVISGKISVREDEAPKLLAERVTRLEEWTTQPSTLRLEEFRKKREAPKTDAQLAAEAEKKVFLRLSRQDMDRAGAVLALCAGEIPVYMHIPEEKITLLCPKENWCSADENCIQRLRDVLGAENVVLKQKG</sequence>
<keyword evidence="1" id="KW-0808">Transferase</keyword>
<evidence type="ECO:0000313" key="2">
    <source>
        <dbReference type="Proteomes" id="UP000682782"/>
    </source>
</evidence>
<name>A0AC61MX88_9FIRM</name>
<keyword evidence="1" id="KW-0548">Nucleotidyltransferase</keyword>
<dbReference type="EC" id="2.7.7.7" evidence="1"/>
<organism evidence="1 2">
    <name type="scientific">Aristaeella hokkaidonensis</name>
    <dbReference type="NCBI Taxonomy" id="3046382"/>
    <lineage>
        <taxon>Bacteria</taxon>
        <taxon>Bacillati</taxon>
        <taxon>Bacillota</taxon>
        <taxon>Clostridia</taxon>
        <taxon>Eubacteriales</taxon>
        <taxon>Aristaeellaceae</taxon>
        <taxon>Aristaeella</taxon>
    </lineage>
</organism>
<dbReference type="Proteomes" id="UP000682782">
    <property type="component" value="Chromosome"/>
</dbReference>
<reference evidence="1" key="1">
    <citation type="submission" date="2021-01" db="EMBL/GenBank/DDBJ databases">
        <title>Complete genome sequence of Clostridiales bacterium R-7.</title>
        <authorList>
            <person name="Mahoney-Kurpe S.C."/>
            <person name="Palevich N."/>
            <person name="Koike S."/>
            <person name="Moon C.D."/>
            <person name="Attwood G.T."/>
        </authorList>
    </citation>
    <scope>NUCLEOTIDE SEQUENCE</scope>
    <source>
        <strain evidence="1">R-7</strain>
    </source>
</reference>
<protein>
    <submittedName>
        <fullName evidence="1">DNA polymerase III subunit alpha</fullName>
        <ecNumber evidence="1">2.7.7.7</ecNumber>
    </submittedName>
</protein>
<accession>A0AC61MX88</accession>
<proteinExistence type="predicted"/>
<evidence type="ECO:0000313" key="1">
    <source>
        <dbReference type="EMBL" id="QUC67525.1"/>
    </source>
</evidence>
<gene>
    <name evidence="1" type="ORF">JYE49_02150</name>
</gene>
<keyword evidence="2" id="KW-1185">Reference proteome</keyword>
<dbReference type="EMBL" id="CP068393">
    <property type="protein sequence ID" value="QUC67525.1"/>
    <property type="molecule type" value="Genomic_DNA"/>
</dbReference>